<evidence type="ECO:0008006" key="5">
    <source>
        <dbReference type="Google" id="ProtNLM"/>
    </source>
</evidence>
<dbReference type="AlphaFoldDB" id="A0A271IZC3"/>
<feature type="binding site" evidence="2">
    <location>
        <position position="87"/>
    </location>
    <ligand>
        <name>a divalent metal cation</name>
        <dbReference type="ChEBI" id="CHEBI:60240"/>
        <label>1</label>
    </ligand>
</feature>
<dbReference type="OrthoDB" id="9800881at2"/>
<dbReference type="InterPro" id="IPR002678">
    <property type="entry name" value="DUF34/NIF3"/>
</dbReference>
<comment type="similarity">
    <text evidence="1">Belongs to the GTP cyclohydrolase I type 2/NIF3 family.</text>
</comment>
<name>A0A271IZC3_9BACT</name>
<comment type="caution">
    <text evidence="3">The sequence shown here is derived from an EMBL/GenBank/DDBJ whole genome shotgun (WGS) entry which is preliminary data.</text>
</comment>
<protein>
    <recommendedName>
        <fullName evidence="5">NGG1p interacting factor NIF3</fullName>
    </recommendedName>
</protein>
<evidence type="ECO:0000256" key="2">
    <source>
        <dbReference type="PIRSR" id="PIRSR602678-1"/>
    </source>
</evidence>
<evidence type="ECO:0000256" key="1">
    <source>
        <dbReference type="ARBA" id="ARBA00006964"/>
    </source>
</evidence>
<evidence type="ECO:0000313" key="3">
    <source>
        <dbReference type="EMBL" id="PAP75839.1"/>
    </source>
</evidence>
<gene>
    <name evidence="3" type="ORF">BSZ37_04970</name>
</gene>
<accession>A0A271IZC3</accession>
<dbReference type="SUPFAM" id="SSF102705">
    <property type="entry name" value="NIF3 (NGG1p interacting factor 3)-like"/>
    <property type="match status" value="1"/>
</dbReference>
<dbReference type="InterPro" id="IPR036069">
    <property type="entry name" value="DUF34/NIF3_sf"/>
</dbReference>
<dbReference type="Gene3D" id="3.40.1390.30">
    <property type="entry name" value="NIF3 (NGG1p interacting factor 3)-like"/>
    <property type="match status" value="1"/>
</dbReference>
<dbReference type="Pfam" id="PF01784">
    <property type="entry name" value="DUF34_NIF3"/>
    <property type="match status" value="1"/>
</dbReference>
<dbReference type="Proteomes" id="UP000216339">
    <property type="component" value="Unassembled WGS sequence"/>
</dbReference>
<proteinExistence type="inferred from homology"/>
<evidence type="ECO:0000313" key="4">
    <source>
        <dbReference type="Proteomes" id="UP000216339"/>
    </source>
</evidence>
<reference evidence="3 4" key="1">
    <citation type="submission" date="2016-11" db="EMBL/GenBank/DDBJ databases">
        <title>Study of marine rhodopsin-containing bacteria.</title>
        <authorList>
            <person name="Yoshizawa S."/>
            <person name="Kumagai Y."/>
            <person name="Kogure K."/>
        </authorList>
    </citation>
    <scope>NUCLEOTIDE SEQUENCE [LARGE SCALE GENOMIC DNA]</scope>
    <source>
        <strain evidence="3 4">SAORIC-28</strain>
    </source>
</reference>
<keyword evidence="4" id="KW-1185">Reference proteome</keyword>
<dbReference type="RefSeq" id="WP_095509480.1">
    <property type="nucleotide sequence ID" value="NZ_MQWD01000001.1"/>
</dbReference>
<dbReference type="EMBL" id="MQWD01000001">
    <property type="protein sequence ID" value="PAP75839.1"/>
    <property type="molecule type" value="Genomic_DNA"/>
</dbReference>
<sequence>MPTVHDLADHLAGPLDRARYHAEGDPAGVWLASDREVRRLGLRLEPGRPPYDWAAAFDAVLLHRPFGLWPARWPDGVGVLAAHRALDDRFSTGLNPDLATALGLVADDEPLRRDGNAIGFVGRLTEAGRLDPLVDRVAAEFGGTDEALGDGPGSTDAIALVGAMTAELVEAAAERGAGLYVTGQIRGPAREAVHRCGVRALAVGQERAEAWGLRHLGRLIEARWPDVEVVEAGSSGRVA</sequence>
<dbReference type="GO" id="GO:0046872">
    <property type="term" value="F:metal ion binding"/>
    <property type="evidence" value="ECO:0007669"/>
    <property type="project" value="UniProtKB-KW"/>
</dbReference>
<organism evidence="3 4">
    <name type="scientific">Rubrivirga marina</name>
    <dbReference type="NCBI Taxonomy" id="1196024"/>
    <lineage>
        <taxon>Bacteria</taxon>
        <taxon>Pseudomonadati</taxon>
        <taxon>Rhodothermota</taxon>
        <taxon>Rhodothermia</taxon>
        <taxon>Rhodothermales</taxon>
        <taxon>Rubricoccaceae</taxon>
        <taxon>Rubrivirga</taxon>
    </lineage>
</organism>
<keyword evidence="2" id="KW-0479">Metal-binding</keyword>